<proteinExistence type="predicted"/>
<evidence type="ECO:0000313" key="3">
    <source>
        <dbReference type="Proteomes" id="UP000075806"/>
    </source>
</evidence>
<evidence type="ECO:0000313" key="2">
    <source>
        <dbReference type="EMBL" id="KYG32097.1"/>
    </source>
</evidence>
<keyword evidence="1" id="KW-0812">Transmembrane</keyword>
<reference evidence="2" key="1">
    <citation type="submission" date="2016-02" db="EMBL/GenBank/DDBJ databases">
        <title>Genome sequence of Bacillus trypoxylicola KCTC 13244(T).</title>
        <authorList>
            <person name="Jeong H."/>
            <person name="Park S.-H."/>
            <person name="Choi S.-K."/>
        </authorList>
    </citation>
    <scope>NUCLEOTIDE SEQUENCE [LARGE SCALE GENOMIC DNA]</scope>
    <source>
        <strain evidence="2">KCTC 13244</strain>
    </source>
</reference>
<dbReference type="AlphaFoldDB" id="A0A161PG00"/>
<dbReference type="STRING" id="519424.AZF04_04820"/>
<sequence length="196" mass="22352">MLEGNKGLWIMPGILVIIMILGGIYYVNDSDQVSNEELIEHIELHADLQETDDDTYVLEVEWDWTITPLEGLFGDDYLGIVFYDENDQIITDVDIDQATLHLYYLDEVIETNQAEHADNGLIFSFSNKLDEHISYGNIGKAQILVESEHIEYATVHLLHTWMNHAPLISKDATFSKVEFDGASGIPYWVKKKSSND</sequence>
<keyword evidence="3" id="KW-1185">Reference proteome</keyword>
<dbReference type="Proteomes" id="UP000075806">
    <property type="component" value="Unassembled WGS sequence"/>
</dbReference>
<organism evidence="2 3">
    <name type="scientific">Alkalihalobacillus trypoxylicola</name>
    <dbReference type="NCBI Taxonomy" id="519424"/>
    <lineage>
        <taxon>Bacteria</taxon>
        <taxon>Bacillati</taxon>
        <taxon>Bacillota</taxon>
        <taxon>Bacilli</taxon>
        <taxon>Bacillales</taxon>
        <taxon>Bacillaceae</taxon>
        <taxon>Alkalihalobacillus</taxon>
    </lineage>
</organism>
<name>A0A161PG00_9BACI</name>
<dbReference type="EMBL" id="LTAO01000012">
    <property type="protein sequence ID" value="KYG32097.1"/>
    <property type="molecule type" value="Genomic_DNA"/>
</dbReference>
<gene>
    <name evidence="2" type="ORF">AZF04_04820</name>
</gene>
<keyword evidence="1" id="KW-1133">Transmembrane helix</keyword>
<accession>A0A161PG00</accession>
<feature type="transmembrane region" description="Helical" evidence="1">
    <location>
        <begin position="7"/>
        <end position="27"/>
    </location>
</feature>
<dbReference type="RefSeq" id="WP_061948422.1">
    <property type="nucleotide sequence ID" value="NZ_LTAO01000012.1"/>
</dbReference>
<evidence type="ECO:0000256" key="1">
    <source>
        <dbReference type="SAM" id="Phobius"/>
    </source>
</evidence>
<comment type="caution">
    <text evidence="2">The sequence shown here is derived from an EMBL/GenBank/DDBJ whole genome shotgun (WGS) entry which is preliminary data.</text>
</comment>
<protein>
    <submittedName>
        <fullName evidence="2">Uncharacterized protein</fullName>
    </submittedName>
</protein>
<dbReference type="OrthoDB" id="2940341at2"/>
<keyword evidence="1" id="KW-0472">Membrane</keyword>